<protein>
    <submittedName>
        <fullName evidence="1">CLUMA_CG021571, isoform A</fullName>
    </submittedName>
</protein>
<name>A0A1J1JAA6_9DIPT</name>
<accession>A0A1J1JAA6</accession>
<dbReference type="AlphaFoldDB" id="A0A1J1JAA6"/>
<evidence type="ECO:0000313" key="1">
    <source>
        <dbReference type="EMBL" id="CRL08478.1"/>
    </source>
</evidence>
<reference evidence="1 2" key="1">
    <citation type="submission" date="2015-04" db="EMBL/GenBank/DDBJ databases">
        <authorList>
            <person name="Syromyatnikov M.Y."/>
            <person name="Popov V.N."/>
        </authorList>
    </citation>
    <scope>NUCLEOTIDE SEQUENCE [LARGE SCALE GENOMIC DNA]</scope>
</reference>
<sequence length="59" mass="6790">MFFATCHAQIAMRYKFSTTHEANEECSGNSSNSGTFSMFTFNGKFNETWKYENIMLVNS</sequence>
<dbReference type="Proteomes" id="UP000183832">
    <property type="component" value="Unassembled WGS sequence"/>
</dbReference>
<keyword evidence="2" id="KW-1185">Reference proteome</keyword>
<evidence type="ECO:0000313" key="2">
    <source>
        <dbReference type="Proteomes" id="UP000183832"/>
    </source>
</evidence>
<gene>
    <name evidence="1" type="ORF">CLUMA_CG021571</name>
</gene>
<dbReference type="EMBL" id="CVRI01000075">
    <property type="protein sequence ID" value="CRL08478.1"/>
    <property type="molecule type" value="Genomic_DNA"/>
</dbReference>
<proteinExistence type="predicted"/>
<organism evidence="1 2">
    <name type="scientific">Clunio marinus</name>
    <dbReference type="NCBI Taxonomy" id="568069"/>
    <lineage>
        <taxon>Eukaryota</taxon>
        <taxon>Metazoa</taxon>
        <taxon>Ecdysozoa</taxon>
        <taxon>Arthropoda</taxon>
        <taxon>Hexapoda</taxon>
        <taxon>Insecta</taxon>
        <taxon>Pterygota</taxon>
        <taxon>Neoptera</taxon>
        <taxon>Endopterygota</taxon>
        <taxon>Diptera</taxon>
        <taxon>Nematocera</taxon>
        <taxon>Chironomoidea</taxon>
        <taxon>Chironomidae</taxon>
        <taxon>Clunio</taxon>
    </lineage>
</organism>